<feature type="compositionally biased region" description="Polar residues" evidence="1">
    <location>
        <begin position="71"/>
        <end position="93"/>
    </location>
</feature>
<evidence type="ECO:0000313" key="3">
    <source>
        <dbReference type="Proteomes" id="UP000038009"/>
    </source>
</evidence>
<proteinExistence type="predicted"/>
<accession>A0A0N1I6C8</accession>
<dbReference type="OMA" id="LVHRSWC"/>
<reference evidence="2 3" key="1">
    <citation type="journal article" date="2015" name="PLoS Pathog.">
        <title>Leptomonas seymouri: Adaptations to the Dixenous Life Cycle Analyzed by Genome Sequencing, Transcriptome Profiling and Co-infection with Leishmania donovani.</title>
        <authorList>
            <person name="Kraeva N."/>
            <person name="Butenko A."/>
            <person name="Hlavacova J."/>
            <person name="Kostygov A."/>
            <person name="Myskova J."/>
            <person name="Grybchuk D."/>
            <person name="Lestinova T."/>
            <person name="Votypka J."/>
            <person name="Volf P."/>
            <person name="Opperdoes F."/>
            <person name="Flegontov P."/>
            <person name="Lukes J."/>
            <person name="Yurchenko V."/>
        </authorList>
    </citation>
    <scope>NUCLEOTIDE SEQUENCE [LARGE SCALE GENOMIC DNA]</scope>
    <source>
        <strain evidence="2 3">ATCC 30220</strain>
    </source>
</reference>
<dbReference type="EMBL" id="LJSK01000130">
    <property type="protein sequence ID" value="KPI86458.1"/>
    <property type="molecule type" value="Genomic_DNA"/>
</dbReference>
<name>A0A0N1I6C8_LEPSE</name>
<comment type="caution">
    <text evidence="2">The sequence shown here is derived from an EMBL/GenBank/DDBJ whole genome shotgun (WGS) entry which is preliminary data.</text>
</comment>
<evidence type="ECO:0000313" key="2">
    <source>
        <dbReference type="EMBL" id="KPI86458.1"/>
    </source>
</evidence>
<keyword evidence="3" id="KW-1185">Reference proteome</keyword>
<gene>
    <name evidence="2" type="ORF">ABL78_4489</name>
</gene>
<dbReference type="AlphaFoldDB" id="A0A0N1I6C8"/>
<feature type="compositionally biased region" description="Polar residues" evidence="1">
    <location>
        <begin position="136"/>
        <end position="148"/>
    </location>
</feature>
<dbReference type="VEuPathDB" id="TriTrypDB:Lsey_0130_0190"/>
<dbReference type="Proteomes" id="UP000038009">
    <property type="component" value="Unassembled WGS sequence"/>
</dbReference>
<sequence length="665" mass="71689">MLPLQKVSHESPGPAAACGSAAASPFISLSMQCELLYHVGSQPHSHACISEQSVYNRAAEQLRFHLPTPSLQRASPIQSHGAQTESSSTSSVYGNAEASPHVYVAPPPLPCFPPIRLFEQTRIAEEQREQQQRRQAPSSSWRTASEGNSSSSSTQARMPRQLVPSGIDLATCTFQSDFMASKAPTTYGVNNIGYAERHDLQESLEVVDSTLQESVASTPAPPQGPNSPLAFFFRPAVVARAVAQMVLTLQASKQSSAAHFSLAQYRGIPLPAWVRAVKCDPSLLAKTESPVFRDALVFSVLPQVVADWIADQKGSLKGQEDHARDLSSSERAAVFYAVTPRIGFSSSSVPMTAGRKHQRAERPAEAEGPFGAAAEPPTVFDVVGCTRLSGPSLSSLQLSLTYCAVTPEDLQTPHPSSCDTAHQSAKALGNAVDSIHYSDEAEWLTHGVLHRLFTLPTTPSRSASATGGDNAAAVLLALPKDVPSKEQRESAHTVFLKTNAFLFLSFLVHHSWCLHVHEAVATALEASLKERNVGQGATQKTSFVATCATCLPQLNEVRRSPQHEWISELTYRFYKLKGAGDESAPQTFSTHTGKTPAAREWVWQLTVKVINRSAELHWYHCGRLSGCVQDAPASVAGETLTSPRAGRSATTVEGTGALQELMKQL</sequence>
<protein>
    <submittedName>
        <fullName evidence="2">Uncharacterized protein</fullName>
    </submittedName>
</protein>
<organism evidence="2 3">
    <name type="scientific">Leptomonas seymouri</name>
    <dbReference type="NCBI Taxonomy" id="5684"/>
    <lineage>
        <taxon>Eukaryota</taxon>
        <taxon>Discoba</taxon>
        <taxon>Euglenozoa</taxon>
        <taxon>Kinetoplastea</taxon>
        <taxon>Metakinetoplastina</taxon>
        <taxon>Trypanosomatida</taxon>
        <taxon>Trypanosomatidae</taxon>
        <taxon>Leishmaniinae</taxon>
        <taxon>Leptomonas</taxon>
    </lineage>
</organism>
<evidence type="ECO:0000256" key="1">
    <source>
        <dbReference type="SAM" id="MobiDB-lite"/>
    </source>
</evidence>
<feature type="region of interest" description="Disordered" evidence="1">
    <location>
        <begin position="348"/>
        <end position="372"/>
    </location>
</feature>
<dbReference type="OrthoDB" id="273756at2759"/>
<feature type="region of interest" description="Disordered" evidence="1">
    <location>
        <begin position="71"/>
        <end position="94"/>
    </location>
</feature>
<feature type="region of interest" description="Disordered" evidence="1">
    <location>
        <begin position="126"/>
        <end position="161"/>
    </location>
</feature>